<evidence type="ECO:0000256" key="11">
    <source>
        <dbReference type="ARBA" id="ARBA00023024"/>
    </source>
</evidence>
<evidence type="ECO:0000256" key="2">
    <source>
        <dbReference type="ARBA" id="ARBA00004609"/>
    </source>
</evidence>
<dbReference type="GO" id="GO:0008843">
    <property type="term" value="F:endochitinase activity"/>
    <property type="evidence" value="ECO:0007669"/>
    <property type="project" value="UniProtKB-EC"/>
</dbReference>
<reference evidence="23 24" key="1">
    <citation type="journal article" date="2012" name="PLoS Pathog.">
        <title>Comparative pathogenomics reveals horizontally acquired novel virulence genes in fungi infecting cereal hosts.</title>
        <authorList>
            <person name="Gardiner D.M."/>
            <person name="McDonald M.C."/>
            <person name="Covarelli L."/>
            <person name="Solomon P.S."/>
            <person name="Rusu A.G."/>
            <person name="Marshall M."/>
            <person name="Kazan K."/>
            <person name="Chakraborty S."/>
            <person name="McDonald B.A."/>
            <person name="Manners J.M."/>
        </authorList>
    </citation>
    <scope>NUCLEOTIDE SEQUENCE [LARGE SCALE GENOMIC DNA]</scope>
    <source>
        <strain evidence="23 24">CS3096</strain>
    </source>
</reference>
<evidence type="ECO:0000259" key="22">
    <source>
        <dbReference type="PROSITE" id="PS51910"/>
    </source>
</evidence>
<dbReference type="GO" id="GO:0000272">
    <property type="term" value="P:polysaccharide catabolic process"/>
    <property type="evidence" value="ECO:0007669"/>
    <property type="project" value="UniProtKB-KW"/>
</dbReference>
<keyword evidence="12" id="KW-0843">Virulence</keyword>
<feature type="compositionally biased region" description="Low complexity" evidence="21">
    <location>
        <begin position="389"/>
        <end position="443"/>
    </location>
</feature>
<evidence type="ECO:0000256" key="16">
    <source>
        <dbReference type="ARBA" id="ARBA00023288"/>
    </source>
</evidence>
<comment type="subcellular location">
    <subcellularLocation>
        <location evidence="2">Cell membrane</location>
        <topology evidence="2">Lipid-anchor</topology>
        <topology evidence="2">GPI-anchor</topology>
    </subcellularLocation>
    <subcellularLocation>
        <location evidence="3">Secreted</location>
    </subcellularLocation>
</comment>
<dbReference type="SUPFAM" id="SSF51445">
    <property type="entry name" value="(Trans)glycosidases"/>
    <property type="match status" value="1"/>
</dbReference>
<protein>
    <recommendedName>
        <fullName evidence="4">chitinase</fullName>
        <ecNumber evidence="4">3.2.1.14</ecNumber>
    </recommendedName>
</protein>
<keyword evidence="13" id="KW-0472">Membrane</keyword>
<evidence type="ECO:0000256" key="15">
    <source>
        <dbReference type="ARBA" id="ARBA00023277"/>
    </source>
</evidence>
<comment type="caution">
    <text evidence="23">The sequence shown here is derived from an EMBL/GenBank/DDBJ whole genome shotgun (WGS) entry which is preliminary data.</text>
</comment>
<keyword evidence="6" id="KW-0964">Secreted</keyword>
<organism evidence="23 24">
    <name type="scientific">Fusarium pseudograminearum (strain CS3096)</name>
    <name type="common">Wheat and barley crown-rot fungus</name>
    <dbReference type="NCBI Taxonomy" id="1028729"/>
    <lineage>
        <taxon>Eukaryota</taxon>
        <taxon>Fungi</taxon>
        <taxon>Dikarya</taxon>
        <taxon>Ascomycota</taxon>
        <taxon>Pezizomycotina</taxon>
        <taxon>Sordariomycetes</taxon>
        <taxon>Hypocreomycetidae</taxon>
        <taxon>Hypocreales</taxon>
        <taxon>Nectriaceae</taxon>
        <taxon>Fusarium</taxon>
    </lineage>
</organism>
<feature type="region of interest" description="Disordered" evidence="21">
    <location>
        <begin position="859"/>
        <end position="881"/>
    </location>
</feature>
<feature type="domain" description="GH18" evidence="22">
    <location>
        <begin position="18"/>
        <end position="332"/>
    </location>
</feature>
<dbReference type="AlphaFoldDB" id="K3UML1"/>
<evidence type="ECO:0000256" key="12">
    <source>
        <dbReference type="ARBA" id="ARBA00023026"/>
    </source>
</evidence>
<keyword evidence="18" id="KW-0624">Polysaccharide degradation</keyword>
<dbReference type="Gene3D" id="3.20.20.80">
    <property type="entry name" value="Glycosidases"/>
    <property type="match status" value="1"/>
</dbReference>
<evidence type="ECO:0000256" key="18">
    <source>
        <dbReference type="ARBA" id="ARBA00023326"/>
    </source>
</evidence>
<evidence type="ECO:0000256" key="5">
    <source>
        <dbReference type="ARBA" id="ARBA00022475"/>
    </source>
</evidence>
<comment type="similarity">
    <text evidence="19">Belongs to the glycosyl hydrolase 18 family. Chitinase class III subfamily.</text>
</comment>
<dbReference type="InterPro" id="IPR017853">
    <property type="entry name" value="GH"/>
</dbReference>
<dbReference type="CDD" id="cd02877">
    <property type="entry name" value="GH18_hevamine_XipI_class_III"/>
    <property type="match status" value="1"/>
</dbReference>
<evidence type="ECO:0000256" key="21">
    <source>
        <dbReference type="SAM" id="MobiDB-lite"/>
    </source>
</evidence>
<gene>
    <name evidence="23" type="ORF">FPSE_06468</name>
</gene>
<evidence type="ECO:0000256" key="3">
    <source>
        <dbReference type="ARBA" id="ARBA00004613"/>
    </source>
</evidence>
<evidence type="ECO:0000256" key="4">
    <source>
        <dbReference type="ARBA" id="ARBA00012729"/>
    </source>
</evidence>
<dbReference type="EC" id="3.2.1.14" evidence="4"/>
<keyword evidence="10 20" id="KW-0378">Hydrolase</keyword>
<evidence type="ECO:0000256" key="8">
    <source>
        <dbReference type="ARBA" id="ARBA00022669"/>
    </source>
</evidence>
<evidence type="ECO:0000256" key="6">
    <source>
        <dbReference type="ARBA" id="ARBA00022525"/>
    </source>
</evidence>
<dbReference type="PROSITE" id="PS01095">
    <property type="entry name" value="GH18_1"/>
    <property type="match status" value="1"/>
</dbReference>
<name>K3UML1_FUSPC</name>
<dbReference type="RefSeq" id="XP_009257861.1">
    <property type="nucleotide sequence ID" value="XM_009259586.1"/>
</dbReference>
<accession>K3UML1</accession>
<dbReference type="InterPro" id="IPR050542">
    <property type="entry name" value="Glycosyl_Hydrlase18_Chitinase"/>
</dbReference>
<keyword evidence="9" id="KW-0732">Signal</keyword>
<keyword evidence="17 20" id="KW-0326">Glycosidase</keyword>
<dbReference type="GeneID" id="20365086"/>
<dbReference type="InterPro" id="IPR001223">
    <property type="entry name" value="Glyco_hydro18_cat"/>
</dbReference>
<keyword evidence="11" id="KW-0146">Chitin degradation</keyword>
<evidence type="ECO:0000256" key="9">
    <source>
        <dbReference type="ARBA" id="ARBA00022729"/>
    </source>
</evidence>
<dbReference type="PANTHER" id="PTHR45708:SF47">
    <property type="entry name" value="ENDOCHITINASE A"/>
    <property type="match status" value="1"/>
</dbReference>
<dbReference type="InterPro" id="IPR045321">
    <property type="entry name" value="Cts1-like"/>
</dbReference>
<evidence type="ECO:0000256" key="19">
    <source>
        <dbReference type="ARBA" id="ARBA00025727"/>
    </source>
</evidence>
<feature type="compositionally biased region" description="Low complexity" evidence="21">
    <location>
        <begin position="559"/>
        <end position="577"/>
    </location>
</feature>
<dbReference type="KEGG" id="fpu:FPSE_06468"/>
<keyword evidence="16" id="KW-0449">Lipoprotein</keyword>
<dbReference type="PROSITE" id="PS51910">
    <property type="entry name" value="GH18_2"/>
    <property type="match status" value="1"/>
</dbReference>
<evidence type="ECO:0000313" key="23">
    <source>
        <dbReference type="EMBL" id="EKJ73396.1"/>
    </source>
</evidence>
<proteinExistence type="inferred from homology"/>
<keyword evidence="8" id="KW-0147">Chitin-binding</keyword>
<dbReference type="PANTHER" id="PTHR45708">
    <property type="entry name" value="ENDOCHITINASE"/>
    <property type="match status" value="1"/>
</dbReference>
<dbReference type="Pfam" id="PF00704">
    <property type="entry name" value="Glyco_hydro_18"/>
    <property type="match status" value="1"/>
</dbReference>
<keyword evidence="24" id="KW-1185">Reference proteome</keyword>
<dbReference type="OrthoDB" id="6020543at2759"/>
<comment type="catalytic activity">
    <reaction evidence="1">
        <text>Random endo-hydrolysis of N-acetyl-beta-D-glucosaminide (1-&gt;4)-beta-linkages in chitin and chitodextrins.</text>
        <dbReference type="EC" id="3.2.1.14"/>
    </reaction>
</comment>
<dbReference type="GO" id="GO:0005576">
    <property type="term" value="C:extracellular region"/>
    <property type="evidence" value="ECO:0007669"/>
    <property type="project" value="UniProtKB-SubCell"/>
</dbReference>
<keyword evidence="7" id="KW-0336">GPI-anchor</keyword>
<dbReference type="GO" id="GO:0006032">
    <property type="term" value="P:chitin catabolic process"/>
    <property type="evidence" value="ECO:0007669"/>
    <property type="project" value="UniProtKB-KW"/>
</dbReference>
<evidence type="ECO:0000256" key="13">
    <source>
        <dbReference type="ARBA" id="ARBA00023136"/>
    </source>
</evidence>
<evidence type="ECO:0000256" key="17">
    <source>
        <dbReference type="ARBA" id="ARBA00023295"/>
    </source>
</evidence>
<dbReference type="InterPro" id="IPR001579">
    <property type="entry name" value="Glyco_hydro_18_chit_AS"/>
</dbReference>
<evidence type="ECO:0000256" key="14">
    <source>
        <dbReference type="ARBA" id="ARBA00023180"/>
    </source>
</evidence>
<sequence length="920" mass="96003">MDRSPVPVTSAPVIQAFGGLNGYWGQLGSEPLKAYCDSHPEYITLSFVNQAPEHNPSNLPGTNFAGHCAGGTYGNSNLLSECYTIQEGIPYCKDRGVKVLLSIGGVYNEEGSNYKMTTDDKGRDFADFLYKSFGPHNEHSNPIRPFDSVDDDGNTVHAAVDGFDFDIEHDLPNGPYIAMINRLRELDEGLTITGAPQCPTSDEYFYMKDMIKSAKFDALFVQFYNNPWCDAVSQGHEGESFNYDKWVEIIEESDCSKDAKLYVGLPASEEAAPGGGYLEPEDLKDLVCELTTKPHFGGVSLWDLTRGVGNIIDGKSYNEHVMDALKYGCDPVPVPTTTTSAMTTTTEEASTSTEITTTEATTVETTTTSDVSTTSGASSTEDATSTGIATASDVSSTEEATATSDVSSSASTDATTSTYATSTDTAASSEAVASTDTTATTNSDASISTDVATSMDAATSTDATASSDASASTDATESTETATSTGVNTFSVVTDSTVSGASATATESLADTTMDSTTDSASASDVLSATSDLTATSDTSAVTGEAASSTIDAPIESDTATGTTATTNVSGATESTASAMETEAATIATAYSTYRGWNTTSTGAAAYTQTYGNPATFAHSGSLTTKGSPAYTNYPANTDAVSMTTSTICTTRVHTVTKCPPEVVDCPYGSVTTETIPLYTTVCPVTGKAKPTGYATQYASPPQYETRTVYTTSVHTINKCAPGVVDCPYGSVTTETIPVYTTICPVTEAYNPAPTDVPVNHEIKTLYTSQFHTVAQCPPENPNCQVGSVTTEIASWTTAIVPAKETQLMKAYKPAAEIPKPLTIESHLNGTVYTSVVVPPATLKTATKPGVFEQAKPTYKQPAQEQHSGVAAPTGGHNGKAPVETYAPAPITPATAGASSMVVGLTALAGIALLQVVALW</sequence>
<keyword evidence="15" id="KW-0119">Carbohydrate metabolism</keyword>
<feature type="compositionally biased region" description="Low complexity" evidence="21">
    <location>
        <begin position="338"/>
        <end position="380"/>
    </location>
</feature>
<feature type="region of interest" description="Disordered" evidence="21">
    <location>
        <begin position="537"/>
        <end position="577"/>
    </location>
</feature>
<evidence type="ECO:0000313" key="24">
    <source>
        <dbReference type="Proteomes" id="UP000007978"/>
    </source>
</evidence>
<dbReference type="GO" id="GO:0008061">
    <property type="term" value="F:chitin binding"/>
    <property type="evidence" value="ECO:0007669"/>
    <property type="project" value="UniProtKB-KW"/>
</dbReference>
<feature type="region of interest" description="Disordered" evidence="21">
    <location>
        <begin position="338"/>
        <end position="443"/>
    </location>
</feature>
<dbReference type="EMBL" id="AFNW01000168">
    <property type="protein sequence ID" value="EKJ73396.1"/>
    <property type="molecule type" value="Genomic_DNA"/>
</dbReference>
<dbReference type="eggNOG" id="KOG4701">
    <property type="taxonomic scope" value="Eukaryota"/>
</dbReference>
<dbReference type="Proteomes" id="UP000007978">
    <property type="component" value="Chromosome 2"/>
</dbReference>
<evidence type="ECO:0000256" key="7">
    <source>
        <dbReference type="ARBA" id="ARBA00022622"/>
    </source>
</evidence>
<keyword evidence="5" id="KW-1003">Cell membrane</keyword>
<keyword evidence="14" id="KW-0325">Glycoprotein</keyword>
<feature type="region of interest" description="Disordered" evidence="21">
    <location>
        <begin position="460"/>
        <end position="484"/>
    </location>
</feature>
<dbReference type="HOGENOM" id="CLU_007818_8_0_1"/>
<evidence type="ECO:0000256" key="10">
    <source>
        <dbReference type="ARBA" id="ARBA00022801"/>
    </source>
</evidence>
<evidence type="ECO:0000256" key="20">
    <source>
        <dbReference type="RuleBase" id="RU000489"/>
    </source>
</evidence>
<dbReference type="GO" id="GO:0005886">
    <property type="term" value="C:plasma membrane"/>
    <property type="evidence" value="ECO:0007669"/>
    <property type="project" value="UniProtKB-SubCell"/>
</dbReference>
<evidence type="ECO:0000256" key="1">
    <source>
        <dbReference type="ARBA" id="ARBA00000822"/>
    </source>
</evidence>
<dbReference type="GO" id="GO:0098552">
    <property type="term" value="C:side of membrane"/>
    <property type="evidence" value="ECO:0007669"/>
    <property type="project" value="UniProtKB-KW"/>
</dbReference>